<keyword evidence="5" id="KW-1185">Reference proteome</keyword>
<gene>
    <name evidence="4" type="ORF">SAMN06893096_102586</name>
</gene>
<dbReference type="NCBIfam" id="TIGR01826">
    <property type="entry name" value="CofD_related"/>
    <property type="match status" value="1"/>
</dbReference>
<dbReference type="InterPro" id="IPR002882">
    <property type="entry name" value="CofD"/>
</dbReference>
<dbReference type="InterPro" id="IPR010119">
    <property type="entry name" value="Gluconeogen_factor"/>
</dbReference>
<evidence type="ECO:0000256" key="3">
    <source>
        <dbReference type="SAM" id="MobiDB-lite"/>
    </source>
</evidence>
<dbReference type="Proteomes" id="UP000198373">
    <property type="component" value="Unassembled WGS sequence"/>
</dbReference>
<evidence type="ECO:0000313" key="5">
    <source>
        <dbReference type="Proteomes" id="UP000198373"/>
    </source>
</evidence>
<name>A0A239CRN3_9ACTN</name>
<comment type="subcellular location">
    <subcellularLocation>
        <location evidence="2">Cytoplasm</location>
    </subcellularLocation>
</comment>
<feature type="compositionally biased region" description="Basic and acidic residues" evidence="3">
    <location>
        <begin position="337"/>
        <end position="354"/>
    </location>
</feature>
<evidence type="ECO:0000313" key="4">
    <source>
        <dbReference type="EMBL" id="SNS22532.1"/>
    </source>
</evidence>
<sequence length="360" mass="36744">MGAPGHVPPAGANGARPPRVVAFGGGHGLAAALGAWRRITPDLTAVVTVADDGGSSGRIRREMPVLPPGDLRMALSALAGDAVDTRHAAALLQHRLGGSGVLAGHPVGNLVLTGLTELHGGDCVRALDDLCRLLGARGRVLPMADVPLDLVATVESTDPDDPARTRTIRGQVAIAATPGRVRDILVSPDDPPVHPAVLDAIAAADVVSLGPGSWYTSVLPHLLVPRLRAALEASSARVVVVLNLEPQPGETDGFSPEEHLTVLQSHLGEVALHTVIADAGSVVDRCGLLSAVRECGAELVLAPVAEDGGVPRHDPVRLAGALRQAIGSARGMTAGERAPHRLVPDPAGRGDEGNTAHGAC</sequence>
<dbReference type="GO" id="GO:0043743">
    <property type="term" value="F:LPPG:FO 2-phospho-L-lactate transferase activity"/>
    <property type="evidence" value="ECO:0007669"/>
    <property type="project" value="InterPro"/>
</dbReference>
<dbReference type="CDD" id="cd07187">
    <property type="entry name" value="YvcK_like"/>
    <property type="match status" value="1"/>
</dbReference>
<evidence type="ECO:0000256" key="2">
    <source>
        <dbReference type="HAMAP-Rule" id="MF_00973"/>
    </source>
</evidence>
<feature type="region of interest" description="Disordered" evidence="3">
    <location>
        <begin position="330"/>
        <end position="360"/>
    </location>
</feature>
<organism evidence="4 5">
    <name type="scientific">Geodermatophilus pulveris</name>
    <dbReference type="NCBI Taxonomy" id="1564159"/>
    <lineage>
        <taxon>Bacteria</taxon>
        <taxon>Bacillati</taxon>
        <taxon>Actinomycetota</taxon>
        <taxon>Actinomycetes</taxon>
        <taxon>Geodermatophilales</taxon>
        <taxon>Geodermatophilaceae</taxon>
        <taxon>Geodermatophilus</taxon>
    </lineage>
</organism>
<dbReference type="AlphaFoldDB" id="A0A239CRN3"/>
<evidence type="ECO:0000256" key="1">
    <source>
        <dbReference type="ARBA" id="ARBA00022490"/>
    </source>
</evidence>
<dbReference type="SUPFAM" id="SSF142338">
    <property type="entry name" value="CofD-like"/>
    <property type="match status" value="1"/>
</dbReference>
<dbReference type="EMBL" id="FZOO01000002">
    <property type="protein sequence ID" value="SNS22532.1"/>
    <property type="molecule type" value="Genomic_DNA"/>
</dbReference>
<dbReference type="PANTHER" id="PTHR30135">
    <property type="entry name" value="UNCHARACTERIZED PROTEIN YVCK-RELATED"/>
    <property type="match status" value="1"/>
</dbReference>
<reference evidence="5" key="1">
    <citation type="submission" date="2017-06" db="EMBL/GenBank/DDBJ databases">
        <authorList>
            <person name="Varghese N."/>
            <person name="Submissions S."/>
        </authorList>
    </citation>
    <scope>NUCLEOTIDE SEQUENCE [LARGE SCALE GENOMIC DNA]</scope>
    <source>
        <strain evidence="5">DSM 46839</strain>
    </source>
</reference>
<dbReference type="OrthoDB" id="9783842at2"/>
<dbReference type="InterPro" id="IPR038136">
    <property type="entry name" value="CofD-like_dom_sf"/>
</dbReference>
<dbReference type="GO" id="GO:0008360">
    <property type="term" value="P:regulation of cell shape"/>
    <property type="evidence" value="ECO:0007669"/>
    <property type="project" value="UniProtKB-UniRule"/>
</dbReference>
<dbReference type="GO" id="GO:0005737">
    <property type="term" value="C:cytoplasm"/>
    <property type="evidence" value="ECO:0007669"/>
    <property type="project" value="UniProtKB-SubCell"/>
</dbReference>
<comment type="function">
    <text evidence="2">Required for morphogenesis under gluconeogenic growth conditions.</text>
</comment>
<dbReference type="RefSeq" id="WP_089304735.1">
    <property type="nucleotide sequence ID" value="NZ_FZOO01000002.1"/>
</dbReference>
<dbReference type="Gene3D" id="3.40.50.10680">
    <property type="entry name" value="CofD-like domains"/>
    <property type="match status" value="1"/>
</dbReference>
<protein>
    <recommendedName>
        <fullName evidence="2">Putative gluconeogenesis factor</fullName>
    </recommendedName>
</protein>
<dbReference type="PANTHER" id="PTHR30135:SF3">
    <property type="entry name" value="GLUCONEOGENESIS FACTOR-RELATED"/>
    <property type="match status" value="1"/>
</dbReference>
<proteinExistence type="inferred from homology"/>
<keyword evidence="1 2" id="KW-0963">Cytoplasm</keyword>
<dbReference type="Pfam" id="PF01933">
    <property type="entry name" value="CofD"/>
    <property type="match status" value="1"/>
</dbReference>
<dbReference type="HAMAP" id="MF_00973">
    <property type="entry name" value="Gluconeogen_factor"/>
    <property type="match status" value="1"/>
</dbReference>
<accession>A0A239CRN3</accession>
<comment type="similarity">
    <text evidence="2">Belongs to the gluconeogenesis factor family.</text>
</comment>